<evidence type="ECO:0000259" key="1">
    <source>
        <dbReference type="Pfam" id="PF21778"/>
    </source>
</evidence>
<dbReference type="InterPro" id="IPR049238">
    <property type="entry name" value="DUF6873"/>
</dbReference>
<dbReference type="AlphaFoldDB" id="A0A926IA25"/>
<protein>
    <recommendedName>
        <fullName evidence="1">DUF6873 domain-containing protein</fullName>
    </recommendedName>
</protein>
<reference evidence="2" key="1">
    <citation type="submission" date="2020-08" db="EMBL/GenBank/DDBJ databases">
        <title>Genome public.</title>
        <authorList>
            <person name="Liu C."/>
            <person name="Sun Q."/>
        </authorList>
    </citation>
    <scope>NUCLEOTIDE SEQUENCE</scope>
    <source>
        <strain evidence="2">NSJ-24</strain>
    </source>
</reference>
<evidence type="ECO:0000313" key="2">
    <source>
        <dbReference type="EMBL" id="MBC8568637.1"/>
    </source>
</evidence>
<proteinExistence type="predicted"/>
<dbReference type="RefSeq" id="WP_177267942.1">
    <property type="nucleotide sequence ID" value="NZ_JACRTA010000002.1"/>
</dbReference>
<feature type="domain" description="DUF6873" evidence="1">
    <location>
        <begin position="68"/>
        <end position="233"/>
    </location>
</feature>
<dbReference type="Pfam" id="PF21778">
    <property type="entry name" value="DUF6873"/>
    <property type="match status" value="1"/>
</dbReference>
<dbReference type="EMBL" id="JACRTA010000002">
    <property type="protein sequence ID" value="MBC8568637.1"/>
    <property type="molecule type" value="Genomic_DNA"/>
</dbReference>
<comment type="caution">
    <text evidence="2">The sequence shown here is derived from an EMBL/GenBank/DDBJ whole genome shotgun (WGS) entry which is preliminary data.</text>
</comment>
<organism evidence="2 3">
    <name type="scientific">Lentihominibacter hominis</name>
    <dbReference type="NCBI Taxonomy" id="2763645"/>
    <lineage>
        <taxon>Bacteria</taxon>
        <taxon>Bacillati</taxon>
        <taxon>Bacillota</taxon>
        <taxon>Clostridia</taxon>
        <taxon>Peptostreptococcales</taxon>
        <taxon>Anaerovoracaceae</taxon>
        <taxon>Lentihominibacter</taxon>
    </lineage>
</organism>
<evidence type="ECO:0000313" key="3">
    <source>
        <dbReference type="Proteomes" id="UP000610862"/>
    </source>
</evidence>
<keyword evidence="3" id="KW-1185">Reference proteome</keyword>
<name>A0A926IA25_9FIRM</name>
<gene>
    <name evidence="2" type="ORF">H8692_07700</name>
</gene>
<accession>A0A926IA25</accession>
<dbReference type="Proteomes" id="UP000610862">
    <property type="component" value="Unassembled WGS sequence"/>
</dbReference>
<sequence>MKKRVYLSSLAGAPLIKYLKEHGLQPVLLTGKMSDGTVSPVYKEISTHADIHMCRLGLWENSKLFSGNTAYLTSDYPGNIIYNAVCTGKYFIHNLKFTHKDLLAAADQWSLENYPGTTLIKIHVSQGYTRCCCLPVDDSSFITSDEGIAKTMKNSKTDVLLIQKGHILLPGFKYGFIGGCCGHMILQDKKSLIFNGNLKAHPDFKKITAFAKDRNIDIVYFENYPLTDIGSILQE</sequence>